<accession>A0A1Q9LJN9</accession>
<reference evidence="2 3" key="1">
    <citation type="submission" date="2016-10" db="EMBL/GenBank/DDBJ databases">
        <title>The Draft Genome Sequence of Actinokineospora bangkokensis 44EHWT reveals the biosynthetic pathway of antifungal compounds Thailandins with unusual extender unit butylmalonyl-CoA.</title>
        <authorList>
            <person name="Greule A."/>
            <person name="Intra B."/>
            <person name="Flemming S."/>
            <person name="Rommel M.G."/>
            <person name="Panbangred W."/>
            <person name="Bechthold A."/>
        </authorList>
    </citation>
    <scope>NUCLEOTIDE SEQUENCE [LARGE SCALE GENOMIC DNA]</scope>
    <source>
        <strain evidence="2 3">44EHW</strain>
    </source>
</reference>
<dbReference type="AlphaFoldDB" id="A0A1Q9LJN9"/>
<comment type="caution">
    <text evidence="2">The sequence shown here is derived from an EMBL/GenBank/DDBJ whole genome shotgun (WGS) entry which is preliminary data.</text>
</comment>
<dbReference type="EMBL" id="MKQR01000017">
    <property type="protein sequence ID" value="OLR92215.1"/>
    <property type="molecule type" value="Genomic_DNA"/>
</dbReference>
<sequence length="511" mass="54745">MTDPIAPSKKRKREEGDELVPEGTSDRVQLIIAQQALRLARQVKRQRQDGPEGDQIAAVYSRVVTEVNATPGGVHFVDDPRALSIAGTQRAIAHGVQPQDMHYAGGVLQKGRWEATGTASGPRYKAADRALQLLNQLSQVLLRAAAGSQEVEAMLVNGRILVSANETSSVEALVAQNLGDLLDAERAHTEEYVQANWAARKGRKLADLGAALTDEDDGGPLGPSGARGAERLGRLEVDLAVFPGQREAVAAILDVLREVLVDQVAIVAGGPAEVVAGMIDDDANRNRIIAVDAREKAAGPCTHAEQNLLHALVLSGYTGPAYVAGGKRPCTVCWLSHTLARMNGYDVTFNTRRGGFWDGRTTEGVMHIGLALGYNENTLAAEIEGIRAVAGDQHVTNLAEDAPLRLHVPNLPNAVHTELFATDTASQSDSDYSDHDVSDSDTSDSDEDDEDPGDGGDEDMGQDEGDEDVDIEEDVDEDDIDEDEGDEDEGDEGDIDEDEEDGTRERPITVD</sequence>
<evidence type="ECO:0000313" key="2">
    <source>
        <dbReference type="EMBL" id="OLR92215.1"/>
    </source>
</evidence>
<dbReference type="STRING" id="1193682.BJP25_23100"/>
<dbReference type="Proteomes" id="UP000186040">
    <property type="component" value="Unassembled WGS sequence"/>
</dbReference>
<organism evidence="2 3">
    <name type="scientific">Actinokineospora bangkokensis</name>
    <dbReference type="NCBI Taxonomy" id="1193682"/>
    <lineage>
        <taxon>Bacteria</taxon>
        <taxon>Bacillati</taxon>
        <taxon>Actinomycetota</taxon>
        <taxon>Actinomycetes</taxon>
        <taxon>Pseudonocardiales</taxon>
        <taxon>Pseudonocardiaceae</taxon>
        <taxon>Actinokineospora</taxon>
    </lineage>
</organism>
<gene>
    <name evidence="2" type="ORF">BJP25_23100</name>
</gene>
<proteinExistence type="predicted"/>
<feature type="compositionally biased region" description="Acidic residues" evidence="1">
    <location>
        <begin position="439"/>
        <end position="502"/>
    </location>
</feature>
<dbReference type="OrthoDB" id="9153660at2"/>
<evidence type="ECO:0000256" key="1">
    <source>
        <dbReference type="SAM" id="MobiDB-lite"/>
    </source>
</evidence>
<evidence type="ECO:0000313" key="3">
    <source>
        <dbReference type="Proteomes" id="UP000186040"/>
    </source>
</evidence>
<feature type="region of interest" description="Disordered" evidence="1">
    <location>
        <begin position="424"/>
        <end position="511"/>
    </location>
</feature>
<name>A0A1Q9LJN9_9PSEU</name>
<feature type="region of interest" description="Disordered" evidence="1">
    <location>
        <begin position="1"/>
        <end position="24"/>
    </location>
</feature>
<keyword evidence="3" id="KW-1185">Reference proteome</keyword>
<protein>
    <submittedName>
        <fullName evidence="2">Uncharacterized protein</fullName>
    </submittedName>
</protein>
<dbReference type="RefSeq" id="WP_075976104.1">
    <property type="nucleotide sequence ID" value="NZ_MKQR01000017.1"/>
</dbReference>